<evidence type="ECO:0000313" key="3">
    <source>
        <dbReference type="Proteomes" id="UP000321886"/>
    </source>
</evidence>
<sequence>MKIVKSVVPFVLLLAAMVFMTQFKQLETLTASEETEIDLFTEALAQAELEEETTTKEETLTASAETEVVEPVSMTTAEADQEESFAITSDGTVVRVYNQAGEQIYETSLTDWEQNRTKYYEKYQLGS</sequence>
<dbReference type="Pfam" id="PF26359">
    <property type="entry name" value="YwtC"/>
    <property type="match status" value="1"/>
</dbReference>
<dbReference type="Proteomes" id="UP000321886">
    <property type="component" value="Unassembled WGS sequence"/>
</dbReference>
<evidence type="ECO:0008006" key="4">
    <source>
        <dbReference type="Google" id="ProtNLM"/>
    </source>
</evidence>
<dbReference type="OrthoDB" id="2971433at2"/>
<proteinExistence type="predicted"/>
<reference evidence="2 3" key="1">
    <citation type="submission" date="2019-07" db="EMBL/GenBank/DDBJ databases">
        <title>Whole genome shotgun sequence of Halobacillus faecis NBRC 103569.</title>
        <authorList>
            <person name="Hosoyama A."/>
            <person name="Uohara A."/>
            <person name="Ohji S."/>
            <person name="Ichikawa N."/>
        </authorList>
    </citation>
    <scope>NUCLEOTIDE SEQUENCE [LARGE SCALE GENOMIC DNA]</scope>
    <source>
        <strain evidence="2 3">NBRC 103569</strain>
    </source>
</reference>
<keyword evidence="3" id="KW-1185">Reference proteome</keyword>
<feature type="signal peptide" evidence="1">
    <location>
        <begin position="1"/>
        <end position="20"/>
    </location>
</feature>
<dbReference type="AlphaFoldDB" id="A0A511WU18"/>
<dbReference type="InterPro" id="IPR058890">
    <property type="entry name" value="YwtC-like"/>
</dbReference>
<comment type="caution">
    <text evidence="2">The sequence shown here is derived from an EMBL/GenBank/DDBJ whole genome shotgun (WGS) entry which is preliminary data.</text>
</comment>
<protein>
    <recommendedName>
        <fullName evidence="4">Bypass of forespore C C-terminal domain-containing protein</fullName>
    </recommendedName>
</protein>
<keyword evidence="1" id="KW-0732">Signal</keyword>
<name>A0A511WU18_9BACI</name>
<dbReference type="RefSeq" id="WP_146817372.1">
    <property type="nucleotide sequence ID" value="NZ_BJYD01000026.1"/>
</dbReference>
<feature type="chain" id="PRO_5039072231" description="Bypass of forespore C C-terminal domain-containing protein" evidence="1">
    <location>
        <begin position="21"/>
        <end position="127"/>
    </location>
</feature>
<dbReference type="EMBL" id="BJYD01000026">
    <property type="protein sequence ID" value="GEN54636.1"/>
    <property type="molecule type" value="Genomic_DNA"/>
</dbReference>
<accession>A0A511WU18</accession>
<organism evidence="2 3">
    <name type="scientific">Halobacillus faecis</name>
    <dbReference type="NCBI Taxonomy" id="360184"/>
    <lineage>
        <taxon>Bacteria</taxon>
        <taxon>Bacillati</taxon>
        <taxon>Bacillota</taxon>
        <taxon>Bacilli</taxon>
        <taxon>Bacillales</taxon>
        <taxon>Bacillaceae</taxon>
        <taxon>Halobacillus</taxon>
    </lineage>
</organism>
<gene>
    <name evidence="2" type="ORF">HFA01_28980</name>
</gene>
<evidence type="ECO:0000256" key="1">
    <source>
        <dbReference type="SAM" id="SignalP"/>
    </source>
</evidence>
<evidence type="ECO:0000313" key="2">
    <source>
        <dbReference type="EMBL" id="GEN54636.1"/>
    </source>
</evidence>